<reference evidence="4 5" key="1">
    <citation type="journal article" date="2018" name="Science">
        <title>The opium poppy genome and morphinan production.</title>
        <authorList>
            <person name="Guo L."/>
            <person name="Winzer T."/>
            <person name="Yang X."/>
            <person name="Li Y."/>
            <person name="Ning Z."/>
            <person name="He Z."/>
            <person name="Teodor R."/>
            <person name="Lu Y."/>
            <person name="Bowser T.A."/>
            <person name="Graham I.A."/>
            <person name="Ye K."/>
        </authorList>
    </citation>
    <scope>NUCLEOTIDE SEQUENCE [LARGE SCALE GENOMIC DNA]</scope>
    <source>
        <strain evidence="5">cv. HN1</strain>
        <tissue evidence="4">Leaves</tissue>
    </source>
</reference>
<comment type="cofactor">
    <cofactor evidence="1">
        <name>Mg(2+)</name>
        <dbReference type="ChEBI" id="CHEBI:18420"/>
    </cofactor>
</comment>
<dbReference type="Proteomes" id="UP000316621">
    <property type="component" value="Chromosome 2"/>
</dbReference>
<dbReference type="Pfam" id="PF01255">
    <property type="entry name" value="Prenyltransf"/>
    <property type="match status" value="1"/>
</dbReference>
<evidence type="ECO:0000256" key="1">
    <source>
        <dbReference type="ARBA" id="ARBA00001946"/>
    </source>
</evidence>
<evidence type="ECO:0000256" key="3">
    <source>
        <dbReference type="RuleBase" id="RU363018"/>
    </source>
</evidence>
<dbReference type="GO" id="GO:0009668">
    <property type="term" value="P:plastid membrane organization"/>
    <property type="evidence" value="ECO:0007669"/>
    <property type="project" value="TreeGrafter"/>
</dbReference>
<keyword evidence="2 3" id="KW-0808">Transferase</keyword>
<evidence type="ECO:0000313" key="4">
    <source>
        <dbReference type="EMBL" id="RZC51791.1"/>
    </source>
</evidence>
<dbReference type="OMA" id="FFFTDKM"/>
<dbReference type="InterPro" id="IPR001441">
    <property type="entry name" value="UPP_synth-like"/>
</dbReference>
<dbReference type="Gramene" id="RZC51791">
    <property type="protein sequence ID" value="RZC51791"/>
    <property type="gene ID" value="C5167_020217"/>
</dbReference>
<sequence>MEKVVDMEQQQAKEMGKFVVFDAKDIWPAHEDLPAGLIRERIPKHVAFIMDGSRRWAIKRGLEPTLGHNASSHSVKLLAQLCCNWGIKVMTVFAFSTGNWVRPQVEVDFLMDTFELVSLRDVEVFMRNEVRISIIGDTTKLPTGLQQALSKATEITKNYAKLHLIVGINYGGREDILQACQSISRKVKDNLIKPEDINENLFNQELDTKCTEFPYPDLLVRTSGEHRISNFLMWQLAYSEIYFEDCLWPDFGEKEFVKALRSFQDRRRRYGGQDEDNLGVESRNQSN</sequence>
<proteinExistence type="inferred from homology"/>
<dbReference type="STRING" id="3469.A0A4Y7IVL5"/>
<dbReference type="InterPro" id="IPR036424">
    <property type="entry name" value="UPP_synth-like_sf"/>
</dbReference>
<dbReference type="Gene3D" id="3.40.1180.10">
    <property type="entry name" value="Decaprenyl diphosphate synthase-like"/>
    <property type="match status" value="1"/>
</dbReference>
<accession>A0A4Y7IVL5</accession>
<dbReference type="GO" id="GO:0009570">
    <property type="term" value="C:chloroplast stroma"/>
    <property type="evidence" value="ECO:0007669"/>
    <property type="project" value="TreeGrafter"/>
</dbReference>
<dbReference type="PROSITE" id="PS01066">
    <property type="entry name" value="UPP_SYNTHASE"/>
    <property type="match status" value="1"/>
</dbReference>
<dbReference type="GO" id="GO:0045547">
    <property type="term" value="F:ditrans,polycis-polyprenyl diphosphate synthase [(2E,6E)-farnesyl diphosphate specific] activity"/>
    <property type="evidence" value="ECO:0007669"/>
    <property type="project" value="TreeGrafter"/>
</dbReference>
<dbReference type="CDD" id="cd00475">
    <property type="entry name" value="Cis_IPPS"/>
    <property type="match status" value="1"/>
</dbReference>
<dbReference type="AlphaFoldDB" id="A0A4Y7IVL5"/>
<comment type="similarity">
    <text evidence="3">Belongs to the UPP synthase family.</text>
</comment>
<dbReference type="InterPro" id="IPR018520">
    <property type="entry name" value="UPP_synth-like_CS"/>
</dbReference>
<organism evidence="4 5">
    <name type="scientific">Papaver somniferum</name>
    <name type="common">Opium poppy</name>
    <dbReference type="NCBI Taxonomy" id="3469"/>
    <lineage>
        <taxon>Eukaryota</taxon>
        <taxon>Viridiplantae</taxon>
        <taxon>Streptophyta</taxon>
        <taxon>Embryophyta</taxon>
        <taxon>Tracheophyta</taxon>
        <taxon>Spermatophyta</taxon>
        <taxon>Magnoliopsida</taxon>
        <taxon>Ranunculales</taxon>
        <taxon>Papaveraceae</taxon>
        <taxon>Papaveroideae</taxon>
        <taxon>Papaver</taxon>
    </lineage>
</organism>
<evidence type="ECO:0000313" key="5">
    <source>
        <dbReference type="Proteomes" id="UP000316621"/>
    </source>
</evidence>
<dbReference type="EMBL" id="CM010716">
    <property type="protein sequence ID" value="RZC51791.1"/>
    <property type="molecule type" value="Genomic_DNA"/>
</dbReference>
<dbReference type="SUPFAM" id="SSF64005">
    <property type="entry name" value="Undecaprenyl diphosphate synthase"/>
    <property type="match status" value="1"/>
</dbReference>
<dbReference type="HAMAP" id="MF_01139">
    <property type="entry name" value="ISPT"/>
    <property type="match status" value="1"/>
</dbReference>
<dbReference type="PANTHER" id="PTHR10291">
    <property type="entry name" value="DEHYDRODOLICHYL DIPHOSPHATE SYNTHASE FAMILY MEMBER"/>
    <property type="match status" value="1"/>
</dbReference>
<name>A0A4Y7IVL5_PAPSO</name>
<dbReference type="NCBIfam" id="TIGR00055">
    <property type="entry name" value="uppS"/>
    <property type="match status" value="1"/>
</dbReference>
<gene>
    <name evidence="4" type="ORF">C5167_020217</name>
</gene>
<evidence type="ECO:0000256" key="2">
    <source>
        <dbReference type="ARBA" id="ARBA00022679"/>
    </source>
</evidence>
<dbReference type="FunFam" id="3.40.1180.10:FF:000001">
    <property type="entry name" value="(2E,6E)-farnesyl-diphosphate-specific ditrans,polycis-undecaprenyl-diphosphate synthase"/>
    <property type="match status" value="1"/>
</dbReference>
<dbReference type="GO" id="GO:0009409">
    <property type="term" value="P:response to cold"/>
    <property type="evidence" value="ECO:0007669"/>
    <property type="project" value="TreeGrafter"/>
</dbReference>
<dbReference type="PANTHER" id="PTHR10291:SF0">
    <property type="entry name" value="DEHYDRODOLICHYL DIPHOSPHATE SYNTHASE 2"/>
    <property type="match status" value="1"/>
</dbReference>
<dbReference type="GO" id="GO:0016094">
    <property type="term" value="P:polyprenol biosynthetic process"/>
    <property type="evidence" value="ECO:0007669"/>
    <property type="project" value="TreeGrafter"/>
</dbReference>
<dbReference type="OrthoDB" id="4173905at2759"/>
<dbReference type="EC" id="2.5.1.-" evidence="3"/>
<keyword evidence="5" id="KW-1185">Reference proteome</keyword>
<protein>
    <recommendedName>
        <fullName evidence="3">Alkyl transferase</fullName>
        <ecNumber evidence="3">2.5.1.-</ecNumber>
    </recommendedName>
</protein>